<dbReference type="AlphaFoldDB" id="A0A1F6DEL4"/>
<evidence type="ECO:0000313" key="3">
    <source>
        <dbReference type="Proteomes" id="UP000176377"/>
    </source>
</evidence>
<dbReference type="Gene3D" id="3.90.550.10">
    <property type="entry name" value="Spore Coat Polysaccharide Biosynthesis Protein SpsA, Chain A"/>
    <property type="match status" value="1"/>
</dbReference>
<sequence>MSARQKITALIPCYNEEAGIASVIRSFPRERLDHHGYDLEIIVIDNDSKDRTAEIALAEGAMVIHEPQRGKGNAIRLGFEYVSPDTDYVVMLDGDSTYRADEVLRLVELLHSRFSTVTIGSRLGGRIAPGAMHGLNRAGNWIFCHLIRQLYRVNVTDVLTGYFAWRRDAMERLKPHLTSDGFAIEMEMITKMAHLGEEIHCVPISYHPRAGRSSLSPFKDGARILWMLVRNLAWKPQEMTRPIWQPQPSAFASTAAPAVPSTVES</sequence>
<proteinExistence type="predicted"/>
<dbReference type="InterPro" id="IPR001173">
    <property type="entry name" value="Glyco_trans_2-like"/>
</dbReference>
<dbReference type="Proteomes" id="UP000176377">
    <property type="component" value="Unassembled WGS sequence"/>
</dbReference>
<reference evidence="2 3" key="1">
    <citation type="journal article" date="2016" name="Nat. Commun.">
        <title>Thousands of microbial genomes shed light on interconnected biogeochemical processes in an aquifer system.</title>
        <authorList>
            <person name="Anantharaman K."/>
            <person name="Brown C.T."/>
            <person name="Hug L.A."/>
            <person name="Sharon I."/>
            <person name="Castelle C.J."/>
            <person name="Probst A.J."/>
            <person name="Thomas B.C."/>
            <person name="Singh A."/>
            <person name="Wilkins M.J."/>
            <person name="Karaoz U."/>
            <person name="Brodie E.L."/>
            <person name="Williams K.H."/>
            <person name="Hubbard S.S."/>
            <person name="Banfield J.F."/>
        </authorList>
    </citation>
    <scope>NUCLEOTIDE SEQUENCE [LARGE SCALE GENOMIC DNA]</scope>
</reference>
<feature type="domain" description="Glycosyltransferase 2-like" evidence="1">
    <location>
        <begin position="9"/>
        <end position="172"/>
    </location>
</feature>
<name>A0A1F6DEL4_9BACT</name>
<dbReference type="PANTHER" id="PTHR48090:SF7">
    <property type="entry name" value="RFBJ PROTEIN"/>
    <property type="match status" value="1"/>
</dbReference>
<protein>
    <recommendedName>
        <fullName evidence="1">Glycosyltransferase 2-like domain-containing protein</fullName>
    </recommendedName>
</protein>
<dbReference type="EMBL" id="MFLA01000016">
    <property type="protein sequence ID" value="OGG59806.1"/>
    <property type="molecule type" value="Genomic_DNA"/>
</dbReference>
<gene>
    <name evidence="2" type="ORF">A2765_04435</name>
</gene>
<dbReference type="SUPFAM" id="SSF53448">
    <property type="entry name" value="Nucleotide-diphospho-sugar transferases"/>
    <property type="match status" value="1"/>
</dbReference>
<evidence type="ECO:0000313" key="2">
    <source>
        <dbReference type="EMBL" id="OGG59806.1"/>
    </source>
</evidence>
<dbReference type="Pfam" id="PF00535">
    <property type="entry name" value="Glycos_transf_2"/>
    <property type="match status" value="1"/>
</dbReference>
<dbReference type="InterPro" id="IPR029044">
    <property type="entry name" value="Nucleotide-diphossugar_trans"/>
</dbReference>
<dbReference type="InterPro" id="IPR050256">
    <property type="entry name" value="Glycosyltransferase_2"/>
</dbReference>
<dbReference type="PANTHER" id="PTHR48090">
    <property type="entry name" value="UNDECAPRENYL-PHOSPHATE 4-DEOXY-4-FORMAMIDO-L-ARABINOSE TRANSFERASE-RELATED"/>
    <property type="match status" value="1"/>
</dbReference>
<evidence type="ECO:0000259" key="1">
    <source>
        <dbReference type="Pfam" id="PF00535"/>
    </source>
</evidence>
<comment type="caution">
    <text evidence="2">The sequence shown here is derived from an EMBL/GenBank/DDBJ whole genome shotgun (WGS) entry which is preliminary data.</text>
</comment>
<dbReference type="CDD" id="cd04179">
    <property type="entry name" value="DPM_DPG-synthase_like"/>
    <property type="match status" value="1"/>
</dbReference>
<accession>A0A1F6DEL4</accession>
<organism evidence="2 3">
    <name type="scientific">Candidatus Kaiserbacteria bacterium RIFCSPHIGHO2_01_FULL_56_24</name>
    <dbReference type="NCBI Taxonomy" id="1798487"/>
    <lineage>
        <taxon>Bacteria</taxon>
        <taxon>Candidatus Kaiseribacteriota</taxon>
    </lineage>
</organism>